<dbReference type="AlphaFoldDB" id="A0A6J7IBT8"/>
<name>A0A6J7IBT8_9ZZZZ</name>
<sequence>MRQPALPDEADAYLEDGILDVVIARGPIYRPTPEA</sequence>
<evidence type="ECO:0000313" key="1">
    <source>
        <dbReference type="EMBL" id="CAB4927787.1"/>
    </source>
</evidence>
<protein>
    <submittedName>
        <fullName evidence="1">Unannotated protein</fullName>
    </submittedName>
</protein>
<organism evidence="1">
    <name type="scientific">freshwater metagenome</name>
    <dbReference type="NCBI Taxonomy" id="449393"/>
    <lineage>
        <taxon>unclassified sequences</taxon>
        <taxon>metagenomes</taxon>
        <taxon>ecological metagenomes</taxon>
    </lineage>
</organism>
<accession>A0A6J7IBT8</accession>
<gene>
    <name evidence="1" type="ORF">UFOPK3773_00060</name>
</gene>
<reference evidence="1" key="1">
    <citation type="submission" date="2020-05" db="EMBL/GenBank/DDBJ databases">
        <authorList>
            <person name="Chiriac C."/>
            <person name="Salcher M."/>
            <person name="Ghai R."/>
            <person name="Kavagutti S V."/>
        </authorList>
    </citation>
    <scope>NUCLEOTIDE SEQUENCE</scope>
</reference>
<proteinExistence type="predicted"/>
<dbReference type="EMBL" id="CAFBNF010000003">
    <property type="protein sequence ID" value="CAB4927787.1"/>
    <property type="molecule type" value="Genomic_DNA"/>
</dbReference>